<gene>
    <name evidence="6" type="ORF">HMPREF9444_01017</name>
</gene>
<evidence type="ECO:0000259" key="5">
    <source>
        <dbReference type="PROSITE" id="PS50106"/>
    </source>
</evidence>
<dbReference type="GO" id="GO:0006508">
    <property type="term" value="P:proteolysis"/>
    <property type="evidence" value="ECO:0007669"/>
    <property type="project" value="UniProtKB-KW"/>
</dbReference>
<comment type="similarity">
    <text evidence="1">Belongs to the peptidase S1C family.</text>
</comment>
<dbReference type="InterPro" id="IPR036034">
    <property type="entry name" value="PDZ_sf"/>
</dbReference>
<feature type="domain" description="PDZ" evidence="5">
    <location>
        <begin position="276"/>
        <end position="338"/>
    </location>
</feature>
<dbReference type="PRINTS" id="PR00834">
    <property type="entry name" value="PROTEASES2C"/>
</dbReference>
<sequence>MIKAGLLPAFLLNMQKKTLLFTLLPIAAGIIVGVGVLFFNPDAGKNLGSFLYSSSKDPQSYAYAVARAAPGVVNIYVSTLNQNYSSEAKNPGTITNSASGVIMSSDGYIVTNYHVIPSSNEPNKAVWAQTRDGKVYQAFIIGYDRRTDIAVLKIDAQNLTPVPRDEDLHVNVGDVVLTIGNPNNLGQTVTHGIVSATARSGSGLLTRDQMNIREGLQDLIQTDAPINQGNSGGALVNTNGTLVGINTASFNNYRYGTYGIGFAVPTELTVLVMNEIIKHGRVIRGYLGISDDGTTALPDSNYVGVKVGYIDPYGAAANSDIKIGDIIIKVDDKQITNLRSLIDIISGNTPGTTLKFTILREGKTFDIPITLIEDRTGLED</sequence>
<dbReference type="STRING" id="762983.HMPREF9444_01017"/>
<organism evidence="6 7">
    <name type="scientific">Succinatimonas hippei (strain DSM 22608 / JCM 16073 / KCTC 15190 / YIT 12066)</name>
    <dbReference type="NCBI Taxonomy" id="762983"/>
    <lineage>
        <taxon>Bacteria</taxon>
        <taxon>Pseudomonadati</taxon>
        <taxon>Pseudomonadota</taxon>
        <taxon>Gammaproteobacteria</taxon>
        <taxon>Aeromonadales</taxon>
        <taxon>Succinivibrionaceae</taxon>
        <taxon>Succinatimonas</taxon>
    </lineage>
</organism>
<dbReference type="SUPFAM" id="SSF50156">
    <property type="entry name" value="PDZ domain-like"/>
    <property type="match status" value="1"/>
</dbReference>
<evidence type="ECO:0000313" key="6">
    <source>
        <dbReference type="EMBL" id="EFY07169.1"/>
    </source>
</evidence>
<keyword evidence="7" id="KW-1185">Reference proteome</keyword>
<keyword evidence="3" id="KW-0378">Hydrolase</keyword>
<dbReference type="Pfam" id="PF13365">
    <property type="entry name" value="Trypsin_2"/>
    <property type="match status" value="1"/>
</dbReference>
<dbReference type="eggNOG" id="COG0265">
    <property type="taxonomic scope" value="Bacteria"/>
</dbReference>
<name>E8LJY1_SUCHY</name>
<dbReference type="InterPro" id="IPR009003">
    <property type="entry name" value="Peptidase_S1_PA"/>
</dbReference>
<dbReference type="EMBL" id="AEVO01000050">
    <property type="protein sequence ID" value="EFY07169.1"/>
    <property type="molecule type" value="Genomic_DNA"/>
</dbReference>
<dbReference type="HOGENOM" id="CLU_020120_2_2_6"/>
<reference evidence="6 7" key="1">
    <citation type="submission" date="2011-01" db="EMBL/GenBank/DDBJ databases">
        <authorList>
            <person name="Weinstock G."/>
            <person name="Sodergren E."/>
            <person name="Clifton S."/>
            <person name="Fulton L."/>
            <person name="Fulton B."/>
            <person name="Courtney L."/>
            <person name="Fronick C."/>
            <person name="Harrison M."/>
            <person name="Strong C."/>
            <person name="Farmer C."/>
            <person name="Delahaunty K."/>
            <person name="Markovic C."/>
            <person name="Hall O."/>
            <person name="Minx P."/>
            <person name="Tomlinson C."/>
            <person name="Mitreva M."/>
            <person name="Hou S."/>
            <person name="Chen J."/>
            <person name="Wollam A."/>
            <person name="Pepin K.H."/>
            <person name="Johnson M."/>
            <person name="Bhonagiri V."/>
            <person name="Zhang X."/>
            <person name="Suruliraj S."/>
            <person name="Warren W."/>
            <person name="Chinwalla A."/>
            <person name="Mardis E.R."/>
            <person name="Wilson R.K."/>
        </authorList>
    </citation>
    <scope>NUCLEOTIDE SEQUENCE [LARGE SCALE GENOMIC DNA]</scope>
    <source>
        <strain evidence="7">DSM 22608 / JCM 16073 / KCTC 15190 / YIT 12066</strain>
    </source>
</reference>
<dbReference type="InterPro" id="IPR001478">
    <property type="entry name" value="PDZ"/>
</dbReference>
<feature type="transmembrane region" description="Helical" evidence="4">
    <location>
        <begin position="20"/>
        <end position="39"/>
    </location>
</feature>
<dbReference type="GO" id="GO:0004252">
    <property type="term" value="F:serine-type endopeptidase activity"/>
    <property type="evidence" value="ECO:0007669"/>
    <property type="project" value="InterPro"/>
</dbReference>
<dbReference type="Proteomes" id="UP000018458">
    <property type="component" value="Unassembled WGS sequence"/>
</dbReference>
<dbReference type="Pfam" id="PF13180">
    <property type="entry name" value="PDZ_2"/>
    <property type="match status" value="1"/>
</dbReference>
<comment type="caution">
    <text evidence="6">The sequence shown here is derived from an EMBL/GenBank/DDBJ whole genome shotgun (WGS) entry which is preliminary data.</text>
</comment>
<dbReference type="Gene3D" id="2.40.10.10">
    <property type="entry name" value="Trypsin-like serine proteases"/>
    <property type="match status" value="2"/>
</dbReference>
<dbReference type="SUPFAM" id="SSF50494">
    <property type="entry name" value="Trypsin-like serine proteases"/>
    <property type="match status" value="1"/>
</dbReference>
<dbReference type="PROSITE" id="PS50106">
    <property type="entry name" value="PDZ"/>
    <property type="match status" value="1"/>
</dbReference>
<keyword evidence="2" id="KW-0645">Protease</keyword>
<dbReference type="AlphaFoldDB" id="E8LJY1"/>
<accession>E8LJY1</accession>
<dbReference type="InterPro" id="IPR001940">
    <property type="entry name" value="Peptidase_S1C"/>
</dbReference>
<keyword evidence="4" id="KW-0472">Membrane</keyword>
<dbReference type="Gene3D" id="2.30.42.10">
    <property type="match status" value="1"/>
</dbReference>
<evidence type="ECO:0000256" key="4">
    <source>
        <dbReference type="SAM" id="Phobius"/>
    </source>
</evidence>
<evidence type="ECO:0000256" key="1">
    <source>
        <dbReference type="ARBA" id="ARBA00010541"/>
    </source>
</evidence>
<dbReference type="PANTHER" id="PTHR43343:SF3">
    <property type="entry name" value="PROTEASE DO-LIKE 8, CHLOROPLASTIC"/>
    <property type="match status" value="1"/>
</dbReference>
<dbReference type="PANTHER" id="PTHR43343">
    <property type="entry name" value="PEPTIDASE S12"/>
    <property type="match status" value="1"/>
</dbReference>
<evidence type="ECO:0000313" key="7">
    <source>
        <dbReference type="Proteomes" id="UP000018458"/>
    </source>
</evidence>
<evidence type="ECO:0000256" key="3">
    <source>
        <dbReference type="ARBA" id="ARBA00022801"/>
    </source>
</evidence>
<dbReference type="OrthoDB" id="9758917at2"/>
<evidence type="ECO:0000256" key="2">
    <source>
        <dbReference type="ARBA" id="ARBA00022670"/>
    </source>
</evidence>
<protein>
    <submittedName>
        <fullName evidence="6">Putative periplasmic serine peptidase DegS</fullName>
    </submittedName>
</protein>
<dbReference type="InterPro" id="IPR043504">
    <property type="entry name" value="Peptidase_S1_PA_chymotrypsin"/>
</dbReference>
<proteinExistence type="inferred from homology"/>
<dbReference type="SMART" id="SM00228">
    <property type="entry name" value="PDZ"/>
    <property type="match status" value="1"/>
</dbReference>
<dbReference type="InterPro" id="IPR051201">
    <property type="entry name" value="Chloro_Bact_Ser_Proteases"/>
</dbReference>
<keyword evidence="4" id="KW-1133">Transmembrane helix</keyword>
<keyword evidence="4" id="KW-0812">Transmembrane</keyword>